<evidence type="ECO:0000256" key="2">
    <source>
        <dbReference type="SAM" id="SignalP"/>
    </source>
</evidence>
<proteinExistence type="predicted"/>
<feature type="compositionally biased region" description="Basic residues" evidence="1">
    <location>
        <begin position="81"/>
        <end position="97"/>
    </location>
</feature>
<dbReference type="AlphaFoldDB" id="A0A086JA88"/>
<protein>
    <submittedName>
        <fullName evidence="3">Putative transmembrane protein</fullName>
    </submittedName>
</protein>
<reference evidence="3 4" key="1">
    <citation type="submission" date="2014-03" db="EMBL/GenBank/DDBJ databases">
        <authorList>
            <person name="Sibley D."/>
            <person name="Venepally P."/>
            <person name="Karamycheva S."/>
            <person name="Hadjithomas M."/>
            <person name="Khan A."/>
            <person name="Brunk B."/>
            <person name="Roos D."/>
            <person name="Caler E."/>
            <person name="Lorenzi H."/>
        </authorList>
    </citation>
    <scope>NUCLEOTIDE SEQUENCE [LARGE SCALE GENOMIC DNA]</scope>
    <source>
        <strain evidence="4">p89</strain>
    </source>
</reference>
<name>A0A086JA88_TOXGO</name>
<dbReference type="VEuPathDB" id="ToxoDB:TGP89_251900"/>
<dbReference type="OrthoDB" id="10520148at2759"/>
<feature type="signal peptide" evidence="2">
    <location>
        <begin position="1"/>
        <end position="22"/>
    </location>
</feature>
<dbReference type="Proteomes" id="UP000028828">
    <property type="component" value="Unassembled WGS sequence"/>
</dbReference>
<dbReference type="EMBL" id="AEYI02002236">
    <property type="protein sequence ID" value="KFG29056.1"/>
    <property type="molecule type" value="Genomic_DNA"/>
</dbReference>
<evidence type="ECO:0000256" key="1">
    <source>
        <dbReference type="SAM" id="MobiDB-lite"/>
    </source>
</evidence>
<feature type="compositionally biased region" description="Pro residues" evidence="1">
    <location>
        <begin position="105"/>
        <end position="117"/>
    </location>
</feature>
<accession>A0A086JA88</accession>
<comment type="caution">
    <text evidence="3">The sequence shown here is derived from an EMBL/GenBank/DDBJ whole genome shotgun (WGS) entry which is preliminary data.</text>
</comment>
<evidence type="ECO:0000313" key="3">
    <source>
        <dbReference type="EMBL" id="KFG29056.1"/>
    </source>
</evidence>
<feature type="region of interest" description="Disordered" evidence="1">
    <location>
        <begin position="79"/>
        <end position="117"/>
    </location>
</feature>
<keyword evidence="3" id="KW-0472">Membrane</keyword>
<keyword evidence="3" id="KW-0812">Transmembrane</keyword>
<organism evidence="3 4">
    <name type="scientific">Toxoplasma gondii p89</name>
    <dbReference type="NCBI Taxonomy" id="943119"/>
    <lineage>
        <taxon>Eukaryota</taxon>
        <taxon>Sar</taxon>
        <taxon>Alveolata</taxon>
        <taxon>Apicomplexa</taxon>
        <taxon>Conoidasida</taxon>
        <taxon>Coccidia</taxon>
        <taxon>Eucoccidiorida</taxon>
        <taxon>Eimeriorina</taxon>
        <taxon>Sarcocystidae</taxon>
        <taxon>Toxoplasma</taxon>
    </lineage>
</organism>
<evidence type="ECO:0000313" key="4">
    <source>
        <dbReference type="Proteomes" id="UP000028828"/>
    </source>
</evidence>
<keyword evidence="2" id="KW-0732">Signal</keyword>
<sequence length="117" mass="13048">MARMNLGAACLAALLVAVCVLAVSPAAVGAEETHTIYNPVDMFLSMFQTNTARENADVSPSRVFLPMLFPPPVPPQPQNVYHKHVHHLPKKPHHKPHGHPESHPQYPPFHPPQPRYF</sequence>
<gene>
    <name evidence="3" type="ORF">TGP89_251900</name>
</gene>
<feature type="chain" id="PRO_5001807895" evidence="2">
    <location>
        <begin position="23"/>
        <end position="117"/>
    </location>
</feature>